<evidence type="ECO:0000256" key="1">
    <source>
        <dbReference type="SAM" id="SignalP"/>
    </source>
</evidence>
<reference evidence="2 3" key="2">
    <citation type="submission" date="2024-10" db="EMBL/GenBank/DDBJ databases">
        <authorList>
            <person name="Ryan C."/>
        </authorList>
    </citation>
    <scope>NUCLEOTIDE SEQUENCE [LARGE SCALE GENOMIC DNA]</scope>
</reference>
<dbReference type="Proteomes" id="UP001497457">
    <property type="component" value="Chromosome 33rd"/>
</dbReference>
<protein>
    <submittedName>
        <fullName evidence="2">Uncharacterized protein</fullName>
    </submittedName>
</protein>
<dbReference type="EMBL" id="OZ075143">
    <property type="protein sequence ID" value="CAL5036782.1"/>
    <property type="molecule type" value="Genomic_DNA"/>
</dbReference>
<gene>
    <name evidence="2" type="ORF">URODEC1_LOCUS84119</name>
</gene>
<organism evidence="2 3">
    <name type="scientific">Urochloa decumbens</name>
    <dbReference type="NCBI Taxonomy" id="240449"/>
    <lineage>
        <taxon>Eukaryota</taxon>
        <taxon>Viridiplantae</taxon>
        <taxon>Streptophyta</taxon>
        <taxon>Embryophyta</taxon>
        <taxon>Tracheophyta</taxon>
        <taxon>Spermatophyta</taxon>
        <taxon>Magnoliopsida</taxon>
        <taxon>Liliopsida</taxon>
        <taxon>Poales</taxon>
        <taxon>Poaceae</taxon>
        <taxon>PACMAD clade</taxon>
        <taxon>Panicoideae</taxon>
        <taxon>Panicodae</taxon>
        <taxon>Paniceae</taxon>
        <taxon>Melinidinae</taxon>
        <taxon>Urochloa</taxon>
    </lineage>
</organism>
<feature type="signal peptide" evidence="1">
    <location>
        <begin position="1"/>
        <end position="29"/>
    </location>
</feature>
<name>A0ABC9DD22_9POAL</name>
<keyword evidence="1" id="KW-0732">Signal</keyword>
<evidence type="ECO:0000313" key="3">
    <source>
        <dbReference type="Proteomes" id="UP001497457"/>
    </source>
</evidence>
<evidence type="ECO:0000313" key="2">
    <source>
        <dbReference type="EMBL" id="CAL5036782.1"/>
    </source>
</evidence>
<dbReference type="AlphaFoldDB" id="A0ABC9DD22"/>
<sequence length="201" mass="21521">MSRMAILRSACRPFSALMVAFSFTLKVSASRLSLATHASRPSPYSLMDAGRHPSGGMDVTPIRRAPSLYNSCKAEQYNAKCEYIYGWPNRNAEQRRCTDAGEVGEDADEEVGVLADVVAAGQGGVVVVVLEEVAGARADDVQRVGEDGARLGAPGHRGQLGLVLLVVLELLGQRDRVLHVCTTTWSTGPVVLTYMAAVSSW</sequence>
<feature type="chain" id="PRO_5044794387" evidence="1">
    <location>
        <begin position="30"/>
        <end position="201"/>
    </location>
</feature>
<keyword evidence="3" id="KW-1185">Reference proteome</keyword>
<reference evidence="3" key="1">
    <citation type="submission" date="2024-06" db="EMBL/GenBank/DDBJ databases">
        <authorList>
            <person name="Ryan C."/>
        </authorList>
    </citation>
    <scope>NUCLEOTIDE SEQUENCE [LARGE SCALE GENOMIC DNA]</scope>
</reference>
<accession>A0ABC9DD22</accession>
<proteinExistence type="predicted"/>